<reference evidence="1 2" key="1">
    <citation type="submission" date="2018-05" db="EMBL/GenBank/DDBJ databases">
        <title>A metagenomic window into the 2 km-deep terrestrial subsurface aquifer revealed taxonomically and functionally diverse microbial community comprising novel uncultured bacterial lineages.</title>
        <authorList>
            <person name="Kadnikov V.V."/>
            <person name="Mardanov A.V."/>
            <person name="Beletsky A.V."/>
            <person name="Banks D."/>
            <person name="Pimenov N.V."/>
            <person name="Frank Y.A."/>
            <person name="Karnachuk O.V."/>
            <person name="Ravin N.V."/>
        </authorList>
    </citation>
    <scope>NUCLEOTIDE SEQUENCE [LARGE SCALE GENOMIC DNA]</scope>
    <source>
        <strain evidence="1">BY</strain>
    </source>
</reference>
<evidence type="ECO:0008006" key="3">
    <source>
        <dbReference type="Google" id="ProtNLM"/>
    </source>
</evidence>
<dbReference type="Gene3D" id="3.40.50.720">
    <property type="entry name" value="NAD(P)-binding Rossmann-like Domain"/>
    <property type="match status" value="1"/>
</dbReference>
<proteinExistence type="predicted"/>
<dbReference type="Gene3D" id="3.90.1700.10">
    <property type="entry name" value="v583 domain like"/>
    <property type="match status" value="1"/>
</dbReference>
<sequence length="486" mass="52024">MNVENILKLFGQGREGDAPLRVINLGLSIFAENLERAGARVVHTDWRAEAGGKLELIEALDALRDPAGELRADIVAANEEAVSRILRGKPVIVGIGRALEVIPGMHQKLLLHAGPPVTWERMCGPMRGAVMGALMYEGLAKSPEEAARLAASGEIEFAPCHHHQAVGPMAGIVSASMPVWILRNETFGNLAFSTLNEGLGKVLRYGAYSDEVLRRLKWMEEVLAPILAKALELHGPVDMQALIAQALQMGDEGHNRNRAATSLLIRTLAPHIVHVQASVSDVAEVFRFLDSNDHFFLNLSMAACKSLLDPTLGIEKSTVVSTMARNGTEFGIRVAGLGEQWFTAPAPKVEGLYLPGFSEADAAPDIGDSVITETAGIGGFAMAAAPAIVQFVGGTAAQALTFTQRMYEITVAENPLWRIPALDFRGTPTGIELTRVVASGIVPVVNTGIAHREPGIGMVGAGLVKPPMECFEQALLAFARKYQSNN</sequence>
<dbReference type="Proteomes" id="UP000262583">
    <property type="component" value="Chromosome"/>
</dbReference>
<dbReference type="InterPro" id="IPR009499">
    <property type="entry name" value="AllG-like"/>
</dbReference>
<dbReference type="AlphaFoldDB" id="A0A2Z4Y9T6"/>
<dbReference type="KEGG" id="schv:BRCON_2385"/>
<protein>
    <recommendedName>
        <fullName evidence="3">DUF1116 domain-containing protein</fullName>
    </recommendedName>
</protein>
<evidence type="ECO:0000313" key="2">
    <source>
        <dbReference type="Proteomes" id="UP000262583"/>
    </source>
</evidence>
<dbReference type="Gene3D" id="3.90.1710.10">
    <property type="entry name" value="Enterococcus faecalis V583 domain"/>
    <property type="match status" value="1"/>
</dbReference>
<dbReference type="Gene3D" id="1.10.10.660">
    <property type="entry name" value="conserved protein of unknown function from Enterococcus faecalis V583"/>
    <property type="match status" value="1"/>
</dbReference>
<accession>A0A2Z4Y9T6</accession>
<dbReference type="InterPro" id="IPR024033">
    <property type="entry name" value="OXTCase_su_AllG_h-dom"/>
</dbReference>
<name>A0A2Z4Y9T6_SUMC1</name>
<dbReference type="Pfam" id="PF06545">
    <property type="entry name" value="AllG"/>
    <property type="match status" value="1"/>
</dbReference>
<gene>
    <name evidence="1" type="ORF">BRCON_2385</name>
</gene>
<evidence type="ECO:0000313" key="1">
    <source>
        <dbReference type="EMBL" id="AXA37155.1"/>
    </source>
</evidence>
<dbReference type="EMBL" id="CP030759">
    <property type="protein sequence ID" value="AXA37155.1"/>
    <property type="molecule type" value="Genomic_DNA"/>
</dbReference>
<organism evidence="1 2">
    <name type="scientific">Sumerlaea chitinivorans</name>
    <dbReference type="NCBI Taxonomy" id="2250252"/>
    <lineage>
        <taxon>Bacteria</taxon>
        <taxon>Candidatus Sumerlaeota</taxon>
        <taxon>Candidatus Sumerlaeia</taxon>
        <taxon>Candidatus Sumerlaeales</taxon>
        <taxon>Candidatus Sumerlaeaceae</taxon>
        <taxon>Candidatus Sumerlaea</taxon>
    </lineage>
</organism>